<feature type="compositionally biased region" description="Low complexity" evidence="3">
    <location>
        <begin position="111"/>
        <end position="129"/>
    </location>
</feature>
<proteinExistence type="predicted"/>
<evidence type="ECO:0000256" key="2">
    <source>
        <dbReference type="ARBA" id="ARBA00022525"/>
    </source>
</evidence>
<keyword evidence="7" id="KW-1185">Reference proteome</keyword>
<dbReference type="InterPro" id="IPR029277">
    <property type="entry name" value="SVWC_dom"/>
</dbReference>
<evidence type="ECO:0000259" key="5">
    <source>
        <dbReference type="SMART" id="SM01318"/>
    </source>
</evidence>
<feature type="chain" id="PRO_5006402818" description="Single domain-containing protein" evidence="4">
    <location>
        <begin position="20"/>
        <end position="191"/>
    </location>
</feature>
<sequence length="191" mass="19891">MKCLLVAIAFLITSTSVGALVHYMKLEKGQNGCKSPKGTEMAVGDVEQDEKSCGAITCQNTEGDAFVHFCQIPATFAECVDTAVLTDVDFPQCCWTCAAWANCDGGGAAGAEGAPPGDGAPPADAPPAARSNLKNQKPAETTTESEKPRTRGKWGSKRSTTIPDESEFPGGDVNIRFGGGTPISKFGEDSI</sequence>
<evidence type="ECO:0000313" key="7">
    <source>
        <dbReference type="Proteomes" id="UP000002282"/>
    </source>
</evidence>
<organism evidence="6 7">
    <name type="scientific">Drosophila yakuba</name>
    <name type="common">Fruit fly</name>
    <dbReference type="NCBI Taxonomy" id="7245"/>
    <lineage>
        <taxon>Eukaryota</taxon>
        <taxon>Metazoa</taxon>
        <taxon>Ecdysozoa</taxon>
        <taxon>Arthropoda</taxon>
        <taxon>Hexapoda</taxon>
        <taxon>Insecta</taxon>
        <taxon>Pterygota</taxon>
        <taxon>Neoptera</taxon>
        <taxon>Endopterygota</taxon>
        <taxon>Diptera</taxon>
        <taxon>Brachycera</taxon>
        <taxon>Muscomorpha</taxon>
        <taxon>Ephydroidea</taxon>
        <taxon>Drosophilidae</taxon>
        <taxon>Drosophila</taxon>
        <taxon>Sophophora</taxon>
    </lineage>
</organism>
<dbReference type="EMBL" id="CM000158">
    <property type="protein sequence ID" value="KRK00155.1"/>
    <property type="molecule type" value="Genomic_DNA"/>
</dbReference>
<dbReference type="KEGG" id="dya:Dyak_GE11823"/>
<keyword evidence="2" id="KW-0964">Secreted</keyword>
<dbReference type="Proteomes" id="UP000002282">
    <property type="component" value="Chromosome 2R"/>
</dbReference>
<feature type="signal peptide" evidence="4">
    <location>
        <begin position="1"/>
        <end position="19"/>
    </location>
</feature>
<dbReference type="AlphaFoldDB" id="A0A0R1DSG1"/>
<evidence type="ECO:0000256" key="3">
    <source>
        <dbReference type="SAM" id="MobiDB-lite"/>
    </source>
</evidence>
<feature type="domain" description="Single" evidence="5">
    <location>
        <begin position="33"/>
        <end position="97"/>
    </location>
</feature>
<reference evidence="6 7" key="1">
    <citation type="journal article" date="2007" name="Nature">
        <title>Evolution of genes and genomes on the Drosophila phylogeny.</title>
        <authorList>
            <consortium name="Drosophila 12 Genomes Consortium"/>
            <person name="Clark A.G."/>
            <person name="Eisen M.B."/>
            <person name="Smith D.R."/>
            <person name="Bergman C.M."/>
            <person name="Oliver B."/>
            <person name="Markow T.A."/>
            <person name="Kaufman T.C."/>
            <person name="Kellis M."/>
            <person name="Gelbart W."/>
            <person name="Iyer V.N."/>
            <person name="Pollard D.A."/>
            <person name="Sackton T.B."/>
            <person name="Larracuente A.M."/>
            <person name="Singh N.D."/>
            <person name="Abad J.P."/>
            <person name="Abt D.N."/>
            <person name="Adryan B."/>
            <person name="Aguade M."/>
            <person name="Akashi H."/>
            <person name="Anderson W.W."/>
            <person name="Aquadro C.F."/>
            <person name="Ardell D.H."/>
            <person name="Arguello R."/>
            <person name="Artieri C.G."/>
            <person name="Barbash D.A."/>
            <person name="Barker D."/>
            <person name="Barsanti P."/>
            <person name="Batterham P."/>
            <person name="Batzoglou S."/>
            <person name="Begun D."/>
            <person name="Bhutkar A."/>
            <person name="Blanco E."/>
            <person name="Bosak S.A."/>
            <person name="Bradley R.K."/>
            <person name="Brand A.D."/>
            <person name="Brent M.R."/>
            <person name="Brooks A.N."/>
            <person name="Brown R.H."/>
            <person name="Butlin R.K."/>
            <person name="Caggese C."/>
            <person name="Calvi B.R."/>
            <person name="Bernardo de Carvalho A."/>
            <person name="Caspi A."/>
            <person name="Castrezana S."/>
            <person name="Celniker S.E."/>
            <person name="Chang J.L."/>
            <person name="Chapple C."/>
            <person name="Chatterji S."/>
            <person name="Chinwalla A."/>
            <person name="Civetta A."/>
            <person name="Clifton S.W."/>
            <person name="Comeron J.M."/>
            <person name="Costello J.C."/>
            <person name="Coyne J.A."/>
            <person name="Daub J."/>
            <person name="David R.G."/>
            <person name="Delcher A.L."/>
            <person name="Delehaunty K."/>
            <person name="Do C.B."/>
            <person name="Ebling H."/>
            <person name="Edwards K."/>
            <person name="Eickbush T."/>
            <person name="Evans J.D."/>
            <person name="Filipski A."/>
            <person name="Findeiss S."/>
            <person name="Freyhult E."/>
            <person name="Fulton L."/>
            <person name="Fulton R."/>
            <person name="Garcia A.C."/>
            <person name="Gardiner A."/>
            <person name="Garfield D.A."/>
            <person name="Garvin B.E."/>
            <person name="Gibson G."/>
            <person name="Gilbert D."/>
            <person name="Gnerre S."/>
            <person name="Godfrey J."/>
            <person name="Good R."/>
            <person name="Gotea V."/>
            <person name="Gravely B."/>
            <person name="Greenberg A.J."/>
            <person name="Griffiths-Jones S."/>
            <person name="Gross S."/>
            <person name="Guigo R."/>
            <person name="Gustafson E.A."/>
            <person name="Haerty W."/>
            <person name="Hahn M.W."/>
            <person name="Halligan D.L."/>
            <person name="Halpern A.L."/>
            <person name="Halter G.M."/>
            <person name="Han M.V."/>
            <person name="Heger A."/>
            <person name="Hillier L."/>
            <person name="Hinrichs A.S."/>
            <person name="Holmes I."/>
            <person name="Hoskins R.A."/>
            <person name="Hubisz M.J."/>
            <person name="Hultmark D."/>
            <person name="Huntley M.A."/>
            <person name="Jaffe D.B."/>
            <person name="Jagadeeshan S."/>
            <person name="Jeck W.R."/>
            <person name="Johnson J."/>
            <person name="Jones C.D."/>
            <person name="Jordan W.C."/>
            <person name="Karpen G.H."/>
            <person name="Kataoka E."/>
            <person name="Keightley P.D."/>
            <person name="Kheradpour P."/>
            <person name="Kirkness E.F."/>
            <person name="Koerich L.B."/>
            <person name="Kristiansen K."/>
            <person name="Kudrna D."/>
            <person name="Kulathinal R.J."/>
            <person name="Kumar S."/>
            <person name="Kwok R."/>
            <person name="Lander E."/>
            <person name="Langley C.H."/>
            <person name="Lapoint R."/>
            <person name="Lazzaro B.P."/>
            <person name="Lee S.J."/>
            <person name="Levesque L."/>
            <person name="Li R."/>
            <person name="Lin C.F."/>
            <person name="Lin M.F."/>
            <person name="Lindblad-Toh K."/>
            <person name="Llopart A."/>
            <person name="Long M."/>
            <person name="Low L."/>
            <person name="Lozovsky E."/>
            <person name="Lu J."/>
            <person name="Luo M."/>
            <person name="Machado C.A."/>
            <person name="Makalowski W."/>
            <person name="Marzo M."/>
            <person name="Matsuda M."/>
            <person name="Matzkin L."/>
            <person name="McAllister B."/>
            <person name="McBride C.S."/>
            <person name="McKernan B."/>
            <person name="McKernan K."/>
            <person name="Mendez-Lago M."/>
            <person name="Minx P."/>
            <person name="Mollenhauer M.U."/>
            <person name="Montooth K."/>
            <person name="Mount S.M."/>
            <person name="Mu X."/>
            <person name="Myers E."/>
            <person name="Negre B."/>
            <person name="Newfeld S."/>
            <person name="Nielsen R."/>
            <person name="Noor M.A."/>
            <person name="O'Grady P."/>
            <person name="Pachter L."/>
            <person name="Papaceit M."/>
            <person name="Parisi M.J."/>
            <person name="Parisi M."/>
            <person name="Parts L."/>
            <person name="Pedersen J.S."/>
            <person name="Pesole G."/>
            <person name="Phillippy A.M."/>
            <person name="Ponting C.P."/>
            <person name="Pop M."/>
            <person name="Porcelli D."/>
            <person name="Powell J.R."/>
            <person name="Prohaska S."/>
            <person name="Pruitt K."/>
            <person name="Puig M."/>
            <person name="Quesneville H."/>
            <person name="Ram K.R."/>
            <person name="Rand D."/>
            <person name="Rasmussen M.D."/>
            <person name="Reed L.K."/>
            <person name="Reenan R."/>
            <person name="Reily A."/>
            <person name="Remington K.A."/>
            <person name="Rieger T.T."/>
            <person name="Ritchie M.G."/>
            <person name="Robin C."/>
            <person name="Rogers Y.H."/>
            <person name="Rohde C."/>
            <person name="Rozas J."/>
            <person name="Rubenfield M.J."/>
            <person name="Ruiz A."/>
            <person name="Russo S."/>
            <person name="Salzberg S.L."/>
            <person name="Sanchez-Gracia A."/>
            <person name="Saranga D.J."/>
            <person name="Sato H."/>
            <person name="Schaeffer S.W."/>
            <person name="Schatz M.C."/>
            <person name="Schlenke T."/>
            <person name="Schwartz R."/>
            <person name="Segarra C."/>
            <person name="Singh R.S."/>
            <person name="Sirot L."/>
            <person name="Sirota M."/>
            <person name="Sisneros N.B."/>
            <person name="Smith C.D."/>
            <person name="Smith T.F."/>
            <person name="Spieth J."/>
            <person name="Stage D.E."/>
            <person name="Stark A."/>
            <person name="Stephan W."/>
            <person name="Strausberg R.L."/>
            <person name="Strempel S."/>
            <person name="Sturgill D."/>
            <person name="Sutton G."/>
            <person name="Sutton G.G."/>
            <person name="Tao W."/>
            <person name="Teichmann S."/>
            <person name="Tobari Y.N."/>
            <person name="Tomimura Y."/>
            <person name="Tsolas J.M."/>
            <person name="Valente V.L."/>
            <person name="Venter E."/>
            <person name="Venter J.C."/>
            <person name="Vicario S."/>
            <person name="Vieira F.G."/>
            <person name="Vilella A.J."/>
            <person name="Villasante A."/>
            <person name="Walenz B."/>
            <person name="Wang J."/>
            <person name="Wasserman M."/>
            <person name="Watts T."/>
            <person name="Wilson D."/>
            <person name="Wilson R.K."/>
            <person name="Wing R.A."/>
            <person name="Wolfner M.F."/>
            <person name="Wong A."/>
            <person name="Wong G.K."/>
            <person name="Wu C.I."/>
            <person name="Wu G."/>
            <person name="Yamamoto D."/>
            <person name="Yang H.P."/>
            <person name="Yang S.P."/>
            <person name="Yorke J.A."/>
            <person name="Yoshida K."/>
            <person name="Zdobnov E."/>
            <person name="Zhang P."/>
            <person name="Zhang Y."/>
            <person name="Zimin A.V."/>
            <person name="Baldwin J."/>
            <person name="Abdouelleil A."/>
            <person name="Abdulkadir J."/>
            <person name="Abebe A."/>
            <person name="Abera B."/>
            <person name="Abreu J."/>
            <person name="Acer S.C."/>
            <person name="Aftuck L."/>
            <person name="Alexander A."/>
            <person name="An P."/>
            <person name="Anderson E."/>
            <person name="Anderson S."/>
            <person name="Arachi H."/>
            <person name="Azer M."/>
            <person name="Bachantsang P."/>
            <person name="Barry A."/>
            <person name="Bayul T."/>
            <person name="Berlin A."/>
            <person name="Bessette D."/>
            <person name="Bloom T."/>
            <person name="Blye J."/>
            <person name="Boguslavskiy L."/>
            <person name="Bonnet C."/>
            <person name="Boukhgalter B."/>
            <person name="Bourzgui I."/>
            <person name="Brown A."/>
            <person name="Cahill P."/>
            <person name="Channer S."/>
            <person name="Cheshatsang Y."/>
            <person name="Chuda L."/>
            <person name="Citroen M."/>
            <person name="Collymore A."/>
            <person name="Cooke P."/>
            <person name="Costello M."/>
            <person name="D'Aco K."/>
            <person name="Daza R."/>
            <person name="De Haan G."/>
            <person name="DeGray S."/>
            <person name="DeMaso C."/>
            <person name="Dhargay N."/>
            <person name="Dooley K."/>
            <person name="Dooley E."/>
            <person name="Doricent M."/>
            <person name="Dorje P."/>
            <person name="Dorjee K."/>
            <person name="Dupes A."/>
            <person name="Elong R."/>
            <person name="Falk J."/>
            <person name="Farina A."/>
            <person name="Faro S."/>
            <person name="Ferguson D."/>
            <person name="Fisher S."/>
            <person name="Foley C.D."/>
            <person name="Franke A."/>
            <person name="Friedrich D."/>
            <person name="Gadbois L."/>
            <person name="Gearin G."/>
            <person name="Gearin C.R."/>
            <person name="Giannoukos G."/>
            <person name="Goode T."/>
            <person name="Graham J."/>
            <person name="Grandbois E."/>
            <person name="Grewal S."/>
            <person name="Gyaltsen K."/>
            <person name="Hafez N."/>
            <person name="Hagos B."/>
            <person name="Hall J."/>
            <person name="Henson C."/>
            <person name="Hollinger A."/>
            <person name="Honan T."/>
            <person name="Huard M.D."/>
            <person name="Hughes L."/>
            <person name="Hurhula B."/>
            <person name="Husby M.E."/>
            <person name="Kamat A."/>
            <person name="Kanga B."/>
            <person name="Kashin S."/>
            <person name="Khazanovich D."/>
            <person name="Kisner P."/>
            <person name="Lance K."/>
            <person name="Lara M."/>
            <person name="Lee W."/>
            <person name="Lennon N."/>
            <person name="Letendre F."/>
            <person name="LeVine R."/>
            <person name="Lipovsky A."/>
            <person name="Liu X."/>
            <person name="Liu J."/>
            <person name="Liu S."/>
            <person name="Lokyitsang T."/>
            <person name="Lokyitsang Y."/>
            <person name="Lubonja R."/>
            <person name="Lui A."/>
            <person name="MacDonald P."/>
            <person name="Magnisalis V."/>
            <person name="Maru K."/>
            <person name="Matthews C."/>
            <person name="McCusker W."/>
            <person name="McDonough S."/>
            <person name="Mehta T."/>
            <person name="Meldrim J."/>
            <person name="Meneus L."/>
            <person name="Mihai O."/>
            <person name="Mihalev A."/>
            <person name="Mihova T."/>
            <person name="Mittelman R."/>
            <person name="Mlenga V."/>
            <person name="Montmayeur A."/>
            <person name="Mulrain L."/>
            <person name="Navidi A."/>
            <person name="Naylor J."/>
            <person name="Negash T."/>
            <person name="Nguyen T."/>
            <person name="Nguyen N."/>
            <person name="Nicol R."/>
            <person name="Norbu C."/>
            <person name="Norbu N."/>
            <person name="Novod N."/>
            <person name="O'Neill B."/>
            <person name="Osman S."/>
            <person name="Markiewicz E."/>
            <person name="Oyono O.L."/>
            <person name="Patti C."/>
            <person name="Phunkhang P."/>
            <person name="Pierre F."/>
            <person name="Priest M."/>
            <person name="Raghuraman S."/>
            <person name="Rege F."/>
            <person name="Reyes R."/>
            <person name="Rise C."/>
            <person name="Rogov P."/>
            <person name="Ross K."/>
            <person name="Ryan E."/>
            <person name="Settipalli S."/>
            <person name="Shea T."/>
            <person name="Sherpa N."/>
            <person name="Shi L."/>
            <person name="Shih D."/>
            <person name="Sparrow T."/>
            <person name="Spaulding J."/>
            <person name="Stalker J."/>
            <person name="Stange-Thomann N."/>
            <person name="Stavropoulos S."/>
            <person name="Stone C."/>
            <person name="Strader C."/>
            <person name="Tesfaye S."/>
            <person name="Thomson T."/>
            <person name="Thoulutsang Y."/>
            <person name="Thoulutsang D."/>
            <person name="Topham K."/>
            <person name="Topping I."/>
            <person name="Tsamla T."/>
            <person name="Vassiliev H."/>
            <person name="Vo A."/>
            <person name="Wangchuk T."/>
            <person name="Wangdi T."/>
            <person name="Weiand M."/>
            <person name="Wilkinson J."/>
            <person name="Wilson A."/>
            <person name="Yadav S."/>
            <person name="Young G."/>
            <person name="Yu Q."/>
            <person name="Zembek L."/>
            <person name="Zhong D."/>
            <person name="Zimmer A."/>
            <person name="Zwirko Z."/>
            <person name="Jaffe D.B."/>
            <person name="Alvarez P."/>
            <person name="Brockman W."/>
            <person name="Butler J."/>
            <person name="Chin C."/>
            <person name="Gnerre S."/>
            <person name="Grabherr M."/>
            <person name="Kleber M."/>
            <person name="Mauceli E."/>
            <person name="MacCallum I."/>
        </authorList>
    </citation>
    <scope>NUCLEOTIDE SEQUENCE [LARGE SCALE GENOMIC DNA]</scope>
    <source>
        <strain evidence="7">Tai18E2 / Tucson 14021-0261.01</strain>
    </source>
</reference>
<feature type="compositionally biased region" description="Polar residues" evidence="3">
    <location>
        <begin position="132"/>
        <end position="142"/>
    </location>
</feature>
<evidence type="ECO:0000256" key="4">
    <source>
        <dbReference type="SAM" id="SignalP"/>
    </source>
</evidence>
<dbReference type="SMART" id="SM01318">
    <property type="entry name" value="SVWC"/>
    <property type="match status" value="1"/>
</dbReference>
<dbReference type="GO" id="GO:0005576">
    <property type="term" value="C:extracellular region"/>
    <property type="evidence" value="ECO:0007669"/>
    <property type="project" value="UniProtKB-SubCell"/>
</dbReference>
<evidence type="ECO:0000256" key="1">
    <source>
        <dbReference type="ARBA" id="ARBA00004613"/>
    </source>
</evidence>
<accession>A0A0R1DSG1</accession>
<dbReference type="OrthoDB" id="7854947at2759"/>
<evidence type="ECO:0000313" key="6">
    <source>
        <dbReference type="EMBL" id="KRK00155.1"/>
    </source>
</evidence>
<feature type="region of interest" description="Disordered" evidence="3">
    <location>
        <begin position="109"/>
        <end position="191"/>
    </location>
</feature>
<protein>
    <recommendedName>
        <fullName evidence="5">Single domain-containing protein</fullName>
    </recommendedName>
</protein>
<name>A0A0R1DSG1_DROYA</name>
<reference evidence="6 7" key="2">
    <citation type="journal article" date="2007" name="PLoS Biol.">
        <title>Principles of genome evolution in the Drosophila melanogaster species group.</title>
        <authorList>
            <person name="Ranz J.M."/>
            <person name="Maurin D."/>
            <person name="Chan Y.S."/>
            <person name="von Grotthuss M."/>
            <person name="Hillier L.W."/>
            <person name="Roote J."/>
            <person name="Ashburner M."/>
            <person name="Bergman C.M."/>
        </authorList>
    </citation>
    <scope>NUCLEOTIDE SEQUENCE [LARGE SCALE GENOMIC DNA]</scope>
    <source>
        <strain evidence="7">Tai18E2 / Tucson 14021-0261.01</strain>
    </source>
</reference>
<gene>
    <name evidence="6" type="primary">Dyak\GE11823</name>
    <name evidence="6" type="synonym">dyak_GLEANR_12122</name>
    <name evidence="6" type="synonym">GE11823</name>
    <name evidence="6" type="ORF">Dyak_GE11823</name>
</gene>
<dbReference type="Pfam" id="PF15430">
    <property type="entry name" value="SVWC"/>
    <property type="match status" value="1"/>
</dbReference>
<comment type="subcellular location">
    <subcellularLocation>
        <location evidence="1">Secreted</location>
    </subcellularLocation>
</comment>
<keyword evidence="4" id="KW-0732">Signal</keyword>